<feature type="chain" id="PRO_5045390631" description="Carboxypeptidase regulatory-like domain-containing protein" evidence="1">
    <location>
        <begin position="26"/>
        <end position="221"/>
    </location>
</feature>
<protein>
    <recommendedName>
        <fullName evidence="4">Carboxypeptidase regulatory-like domain-containing protein</fullName>
    </recommendedName>
</protein>
<keyword evidence="3" id="KW-1185">Reference proteome</keyword>
<evidence type="ECO:0008006" key="4">
    <source>
        <dbReference type="Google" id="ProtNLM"/>
    </source>
</evidence>
<dbReference type="RefSeq" id="WP_012430397.1">
    <property type="nucleotide sequence ID" value="NZ_CATWDO010000011.1"/>
</dbReference>
<reference evidence="2 3" key="1">
    <citation type="submission" date="2023-07" db="EMBL/GenBank/DDBJ databases">
        <authorList>
            <person name="Peeters C."/>
        </authorList>
    </citation>
    <scope>NUCLEOTIDE SEQUENCE [LARGE SCALE GENOMIC DNA]</scope>
    <source>
        <strain evidence="2 3">LMG 18095</strain>
    </source>
</reference>
<keyword evidence="1" id="KW-0732">Signal</keyword>
<sequence>MLRLQNLLRAALVAASLVSTHAALAQAPTPEPLHHPSPDFCAQMRNARTPAERRALMQRMQDIHGLNESDRMSGRARGGMPGGTMNRRSWRAMYEEGCLNEDASAVRPMPHVQGGVAYVSGGVGQDAVDAMRGVAANYNLRLTFIEQGGAYVSEVDTRIRSADGAVSLVVVTEGPLLYARLPRGKYQVSASYNGVVRQGTLVVPAHGAIVRTMTWPRQRTR</sequence>
<dbReference type="Proteomes" id="UP001189773">
    <property type="component" value="Unassembled WGS sequence"/>
</dbReference>
<dbReference type="EMBL" id="CATZAR010000010">
    <property type="protein sequence ID" value="CAJ0799267.1"/>
    <property type="molecule type" value="Genomic_DNA"/>
</dbReference>
<gene>
    <name evidence="2" type="ORF">LMG18095_03301</name>
</gene>
<evidence type="ECO:0000256" key="1">
    <source>
        <dbReference type="SAM" id="SignalP"/>
    </source>
</evidence>
<evidence type="ECO:0000313" key="3">
    <source>
        <dbReference type="Proteomes" id="UP001189773"/>
    </source>
</evidence>
<name>A0ABM9JNE7_9RALS</name>
<accession>A0ABM9JNE7</accession>
<evidence type="ECO:0000313" key="2">
    <source>
        <dbReference type="EMBL" id="CAJ0799267.1"/>
    </source>
</evidence>
<proteinExistence type="predicted"/>
<feature type="signal peptide" evidence="1">
    <location>
        <begin position="1"/>
        <end position="25"/>
    </location>
</feature>
<comment type="caution">
    <text evidence="2">The sequence shown here is derived from an EMBL/GenBank/DDBJ whole genome shotgun (WGS) entry which is preliminary data.</text>
</comment>
<organism evidence="2 3">
    <name type="scientific">Ralstonia thomasii</name>
    <dbReference type="NCBI Taxonomy" id="3058596"/>
    <lineage>
        <taxon>Bacteria</taxon>
        <taxon>Pseudomonadati</taxon>
        <taxon>Pseudomonadota</taxon>
        <taxon>Betaproteobacteria</taxon>
        <taxon>Burkholderiales</taxon>
        <taxon>Burkholderiaceae</taxon>
        <taxon>Ralstonia</taxon>
    </lineage>
</organism>